<evidence type="ECO:0008006" key="6">
    <source>
        <dbReference type="Google" id="ProtNLM"/>
    </source>
</evidence>
<evidence type="ECO:0000259" key="2">
    <source>
        <dbReference type="Pfam" id="PF05699"/>
    </source>
</evidence>
<evidence type="ECO:0000313" key="4">
    <source>
        <dbReference type="EMBL" id="KAG6419668.1"/>
    </source>
</evidence>
<dbReference type="InterPro" id="IPR012337">
    <property type="entry name" value="RNaseH-like_sf"/>
</dbReference>
<protein>
    <recommendedName>
        <fullName evidence="6">BED-type domain-containing protein</fullName>
    </recommendedName>
</protein>
<feature type="domain" description="hAT-like transposase RNase-H fold" evidence="3">
    <location>
        <begin position="442"/>
        <end position="524"/>
    </location>
</feature>
<dbReference type="GO" id="GO:0046983">
    <property type="term" value="F:protein dimerization activity"/>
    <property type="evidence" value="ECO:0007669"/>
    <property type="project" value="InterPro"/>
</dbReference>
<sequence>MDPKSLGAMSAAVIPPIDPSDIGLGSMEKGSSVPNTKPRKKTMTSVYLKYFETVMDGKSRRCKFCGQSYSIATATGYFSTDFLTSLFYCHLDRCTWPIFKIFSCVEGNLGRHLSNRHPGYDKMGECSTSPAPQPVTIAKKSQLPTKLPAVEVDHLNWLLVKWLLVASLPSSTLAERWLANTFKFLNPSFELWNVEKFHKVLHEVFRSMQETVRLTLEQVSSKVSISLDSWTSYQQINYMSVSCQWIDESWSFQNVLLDVCHIPSPCESSDIYYVLLKVLRLYNLETKILSCTLKGDMDSQKLSTLFCVPCAAYTLNSIVTDGLRSTEHVIIKIREFVMELNSSPEMSEDFVQFTTAYHEGNWQFPLDASSRWSGNYQMLDIARKAGKSMETVVRKHEEQLGRRLLLNTAEKNVVNIMHKYFEPFYKTINDMCMSKLLPVGMALFFMDHISETILACKDSRQTPEWLKKAAEDMYAKVQYYSNQVCNAFIYMTAVLDPRIKVELIPEYLNLENYMEEARNHFIRNYSAPYFSSVGNSYTTQDPEDRGNASFAEEIARKKRRATMSSTTDELTQYLSEPPVPMQTDALDWWKVNSSRYPRLSLMARDFLAVQSTVSLPEHIFCAKGNEIDRQRSSISQHDTQALLCVNSWMQNGIKLKHKSTEIDSERIVELQVASATESSRLMQGSLLNTGTTYSCGCSYSCLTMLFNLKFLILQSIVIVRVNSHNLFTITKATVAQDDAVLCL</sequence>
<gene>
    <name evidence="4" type="ORF">SASPL_116177</name>
</gene>
<dbReference type="Pfam" id="PF05699">
    <property type="entry name" value="Dimer_Tnp_hAT"/>
    <property type="match status" value="1"/>
</dbReference>
<dbReference type="InterPro" id="IPR052035">
    <property type="entry name" value="ZnF_BED_domain_contain"/>
</dbReference>
<reference evidence="4" key="2">
    <citation type="submission" date="2020-08" db="EMBL/GenBank/DDBJ databases">
        <title>Plant Genome Project.</title>
        <authorList>
            <person name="Zhang R.-G."/>
        </authorList>
    </citation>
    <scope>NUCLEOTIDE SEQUENCE</scope>
    <source>
        <strain evidence="4">Huo1</strain>
        <tissue evidence="4">Leaf</tissue>
    </source>
</reference>
<dbReference type="AlphaFoldDB" id="A0A8X8ZWL7"/>
<dbReference type="GO" id="GO:0003677">
    <property type="term" value="F:DNA binding"/>
    <property type="evidence" value="ECO:0007669"/>
    <property type="project" value="UniProtKB-KW"/>
</dbReference>
<comment type="caution">
    <text evidence="4">The sequence shown here is derived from an EMBL/GenBank/DDBJ whole genome shotgun (WGS) entry which is preliminary data.</text>
</comment>
<keyword evidence="1" id="KW-0238">DNA-binding</keyword>
<dbReference type="InterPro" id="IPR008906">
    <property type="entry name" value="HATC_C_dom"/>
</dbReference>
<evidence type="ECO:0000256" key="1">
    <source>
        <dbReference type="ARBA" id="ARBA00023125"/>
    </source>
</evidence>
<feature type="domain" description="HAT C-terminal dimerisation" evidence="2">
    <location>
        <begin position="569"/>
        <end position="649"/>
    </location>
</feature>
<dbReference type="PANTHER" id="PTHR46481">
    <property type="entry name" value="ZINC FINGER BED DOMAIN-CONTAINING PROTEIN 4"/>
    <property type="match status" value="1"/>
</dbReference>
<keyword evidence="5" id="KW-1185">Reference proteome</keyword>
<dbReference type="PANTHER" id="PTHR46481:SF7">
    <property type="entry name" value="ZINC FINGER BED DOMAIN-CONTAINING PROTEIN RICESLEEPER 2-LIKE"/>
    <property type="match status" value="1"/>
</dbReference>
<dbReference type="SUPFAM" id="SSF53098">
    <property type="entry name" value="Ribonuclease H-like"/>
    <property type="match status" value="1"/>
</dbReference>
<evidence type="ECO:0000259" key="3">
    <source>
        <dbReference type="Pfam" id="PF14372"/>
    </source>
</evidence>
<proteinExistence type="predicted"/>
<dbReference type="EMBL" id="PNBA02000006">
    <property type="protein sequence ID" value="KAG6419668.1"/>
    <property type="molecule type" value="Genomic_DNA"/>
</dbReference>
<organism evidence="4">
    <name type="scientific">Salvia splendens</name>
    <name type="common">Scarlet sage</name>
    <dbReference type="NCBI Taxonomy" id="180675"/>
    <lineage>
        <taxon>Eukaryota</taxon>
        <taxon>Viridiplantae</taxon>
        <taxon>Streptophyta</taxon>
        <taxon>Embryophyta</taxon>
        <taxon>Tracheophyta</taxon>
        <taxon>Spermatophyta</taxon>
        <taxon>Magnoliopsida</taxon>
        <taxon>eudicotyledons</taxon>
        <taxon>Gunneridae</taxon>
        <taxon>Pentapetalae</taxon>
        <taxon>asterids</taxon>
        <taxon>lamiids</taxon>
        <taxon>Lamiales</taxon>
        <taxon>Lamiaceae</taxon>
        <taxon>Nepetoideae</taxon>
        <taxon>Mentheae</taxon>
        <taxon>Salviinae</taxon>
        <taxon>Salvia</taxon>
        <taxon>Salvia subgen. Calosphace</taxon>
        <taxon>core Calosphace</taxon>
    </lineage>
</organism>
<dbReference type="Proteomes" id="UP000298416">
    <property type="component" value="Unassembled WGS sequence"/>
</dbReference>
<dbReference type="Pfam" id="PF14372">
    <property type="entry name" value="hAT-like_RNase-H"/>
    <property type="match status" value="1"/>
</dbReference>
<dbReference type="InterPro" id="IPR025525">
    <property type="entry name" value="hAT-like_transposase_RNase-H"/>
</dbReference>
<name>A0A8X8ZWL7_SALSN</name>
<accession>A0A8X8ZWL7</accession>
<reference evidence="4" key="1">
    <citation type="submission" date="2018-01" db="EMBL/GenBank/DDBJ databases">
        <authorList>
            <person name="Mao J.F."/>
        </authorList>
    </citation>
    <scope>NUCLEOTIDE SEQUENCE</scope>
    <source>
        <strain evidence="4">Huo1</strain>
        <tissue evidence="4">Leaf</tissue>
    </source>
</reference>
<evidence type="ECO:0000313" key="5">
    <source>
        <dbReference type="Proteomes" id="UP000298416"/>
    </source>
</evidence>